<dbReference type="STRING" id="1148509.SAMN05216222_5435"/>
<dbReference type="EMBL" id="QFAW01000006">
    <property type="protein sequence ID" value="PWE46823.1"/>
    <property type="molecule type" value="Genomic_DNA"/>
</dbReference>
<feature type="transmembrane region" description="Helical" evidence="1">
    <location>
        <begin position="70"/>
        <end position="88"/>
    </location>
</feature>
<accession>A0A1H2BSC5</accession>
<feature type="transmembrane region" description="Helical" evidence="1">
    <location>
        <begin position="94"/>
        <end position="115"/>
    </location>
</feature>
<keyword evidence="1" id="KW-0472">Membrane</keyword>
<reference evidence="2 5" key="2">
    <citation type="submission" date="2018-05" db="EMBL/GenBank/DDBJ databases">
        <title>Genome sequences of two Antarctic strains of Pseudomonas prosekii: insights into adaptation to extreme conditions.</title>
        <authorList>
            <person name="Snopkova K."/>
            <person name="Dufkova K."/>
            <person name="Cejkova D."/>
            <person name="Sedlacek I."/>
            <person name="Smajs D."/>
        </authorList>
    </citation>
    <scope>NUCLEOTIDE SEQUENCE [LARGE SCALE GENOMIC DNA]</scope>
    <source>
        <strain evidence="2 5">P2673</strain>
    </source>
</reference>
<name>A0A1H2BSC5_9PSED</name>
<feature type="transmembrane region" description="Helical" evidence="1">
    <location>
        <begin position="38"/>
        <end position="58"/>
    </location>
</feature>
<dbReference type="OrthoDB" id="9816361at2"/>
<sequence length="116" mass="11817">MTMVFCRACAKEIHETAPSCPQCGAIQPFAAAATSVGGSAWLAIVSLILGVLCVLCLFDDSAWDTETATGLATFSVAGLICGIISINQKKPGNNLAIAGVILSAIATLTFIGLSIN</sequence>
<gene>
    <name evidence="2" type="ORF">C9I49_06030</name>
    <name evidence="3" type="ORF">SAMN05216222_5435</name>
</gene>
<reference evidence="3 4" key="1">
    <citation type="submission" date="2016-10" db="EMBL/GenBank/DDBJ databases">
        <authorList>
            <person name="de Groot N.N."/>
        </authorList>
    </citation>
    <scope>NUCLEOTIDE SEQUENCE [LARGE SCALE GENOMIC DNA]</scope>
    <source>
        <strain evidence="3 4">LMG 26867</strain>
    </source>
</reference>
<dbReference type="Proteomes" id="UP000245056">
    <property type="component" value="Unassembled WGS sequence"/>
</dbReference>
<evidence type="ECO:0000313" key="2">
    <source>
        <dbReference type="EMBL" id="PWE46823.1"/>
    </source>
</evidence>
<evidence type="ECO:0000313" key="4">
    <source>
        <dbReference type="Proteomes" id="UP000198481"/>
    </source>
</evidence>
<evidence type="ECO:0000313" key="3">
    <source>
        <dbReference type="EMBL" id="SDT61063.1"/>
    </source>
</evidence>
<dbReference type="AlphaFoldDB" id="A0A1H2BSC5"/>
<evidence type="ECO:0000313" key="5">
    <source>
        <dbReference type="Proteomes" id="UP000245056"/>
    </source>
</evidence>
<evidence type="ECO:0000256" key="1">
    <source>
        <dbReference type="SAM" id="Phobius"/>
    </source>
</evidence>
<protein>
    <submittedName>
        <fullName evidence="2">DUF4190 domain-containing protein</fullName>
    </submittedName>
</protein>
<dbReference type="EMBL" id="LT629762">
    <property type="protein sequence ID" value="SDT61063.1"/>
    <property type="molecule type" value="Genomic_DNA"/>
</dbReference>
<organism evidence="3 4">
    <name type="scientific">Pseudomonas prosekii</name>
    <dbReference type="NCBI Taxonomy" id="1148509"/>
    <lineage>
        <taxon>Bacteria</taxon>
        <taxon>Pseudomonadati</taxon>
        <taxon>Pseudomonadota</taxon>
        <taxon>Gammaproteobacteria</taxon>
        <taxon>Pseudomonadales</taxon>
        <taxon>Pseudomonadaceae</taxon>
        <taxon>Pseudomonas</taxon>
    </lineage>
</organism>
<dbReference type="Proteomes" id="UP000198481">
    <property type="component" value="Chromosome I"/>
</dbReference>
<keyword evidence="1" id="KW-0812">Transmembrane</keyword>
<proteinExistence type="predicted"/>
<keyword evidence="1" id="KW-1133">Transmembrane helix</keyword>
<dbReference type="RefSeq" id="WP_092281032.1">
    <property type="nucleotide sequence ID" value="NZ_CP196739.1"/>
</dbReference>